<sequence>MELVSTQPEVEYCGHYFSIRGYVASMRKKDRNTCWPFSFEEQVEVLPPLRVPDATVGVNEVENNITLSVDIQEKEAEVMDIVREDVYLSTDVVVAAEKNKGCEDGEAGNANKDTFPSDGHDTGTTNKAKEPCLPGVANEAGDKKSLKISPKSMCAHGKRKCINDTPAEFPRKKHLGSCGNSLANTKKQIMWGASNSEAHEVVNVDFCKNDTQNALTGETSKVHTEELEESDNEIFENSNASRNSQKKRQRKVRMLNDILKSAPPALSGQSYGFKEDSNINITEVEAEQSSDGSDIQSSDGSDVSLGIDLNLSPTRQVAKKKKNVTPDEDDSLQMSFQKAIPENLVNAAAADQQATSHKKKGKMPQCVDVESALMPLQGYHCLSRVQTRDENVPVQCTGPELVSLAPTKDASIGRGLPSAIKTYMERQHNGGELIENNNTFVNSQSEVPHRWERVSTPQLESGASALQDQPQASSGARHCQNLPIVRMTDILKQQCDQRTAETSQQAASDHNLMEMEDVEQTANILHEMRLRGSGSRNCLSGTVNNRLMEANPMSYSEIKESGLLQEKTSQKHKTKDSKEGSSSATAKRVASTKQMQSNRYGSLSSGHNRIHSLPVRSPELAQTSRGFTPFLQSKDNPSSGAHSLTGSSNRSFGNQNSTFLMNQERPSRESQFLLSSSRRNFGNQNSTFLMNREKLSGGDQVLIASRNCNNQNSTFSENQGKPPTAAQFHVGSSSRNFGNPNSIFPQNMEKPSSAAQLLIDSSRRYCGNQNPTFSQNHEKQSSGPQFLLDNSRICVDQTSNWDGKSVAHRYSQSNLQTSEAYETFQNVSGQNSGRDDRRVWSRMIPNCFPFGTSTPQKFSAQSNTTNRPYQCLELFPKGSMNGNHSLKSMDSLANHLEMQKRNLELETSKRAHPEYPFACRDKEVQFNPLAVRPVDLYNKEPSATHLLRLMDAGFSPSTPINLEDSQRFGKQPFLARDNHQQDMRRFGYSKNKEGLMLPPPPRCSSRNPHPVKFTGNFPSSSDVNAVGSSIPKNDFFQRKHGSRVDPLAKSLPTSPRAHLNGNAKMKEAPIQTNTLRSNKSVSGSSTSGKNLELVPRNHLPKGFLSTPDRMPFPTNSLPIKDPIKHVAMVNKVGTASLGTSTRRREFCSMNRNPADFTVPEAGNEYMIGYGDLKPKENVLSRDRTGLVEPVGNKRQKMVKLTAIKDI</sequence>
<evidence type="ECO:0008006" key="4">
    <source>
        <dbReference type="Google" id="ProtNLM"/>
    </source>
</evidence>
<dbReference type="GO" id="GO:0009910">
    <property type="term" value="P:negative regulation of flower development"/>
    <property type="evidence" value="ECO:0007669"/>
    <property type="project" value="InterPro"/>
</dbReference>
<evidence type="ECO:0000313" key="2">
    <source>
        <dbReference type="EMBL" id="KAF9614366.1"/>
    </source>
</evidence>
<dbReference type="GO" id="GO:0048367">
    <property type="term" value="P:shoot system development"/>
    <property type="evidence" value="ECO:0007669"/>
    <property type="project" value="InterPro"/>
</dbReference>
<feature type="region of interest" description="Disordered" evidence="1">
    <location>
        <begin position="1065"/>
        <end position="1094"/>
    </location>
</feature>
<organism evidence="2 3">
    <name type="scientific">Coptis chinensis</name>
    <dbReference type="NCBI Taxonomy" id="261450"/>
    <lineage>
        <taxon>Eukaryota</taxon>
        <taxon>Viridiplantae</taxon>
        <taxon>Streptophyta</taxon>
        <taxon>Embryophyta</taxon>
        <taxon>Tracheophyta</taxon>
        <taxon>Spermatophyta</taxon>
        <taxon>Magnoliopsida</taxon>
        <taxon>Ranunculales</taxon>
        <taxon>Ranunculaceae</taxon>
        <taxon>Coptidoideae</taxon>
        <taxon>Coptis</taxon>
    </lineage>
</organism>
<feature type="compositionally biased region" description="Low complexity" evidence="1">
    <location>
        <begin position="289"/>
        <end position="304"/>
    </location>
</feature>
<keyword evidence="3" id="KW-1185">Reference proteome</keyword>
<proteinExistence type="predicted"/>
<dbReference type="InterPro" id="IPR034583">
    <property type="entry name" value="EMF1"/>
</dbReference>
<feature type="region of interest" description="Disordered" evidence="1">
    <location>
        <begin position="562"/>
        <end position="611"/>
    </location>
</feature>
<dbReference type="AlphaFoldDB" id="A0A835M8A8"/>
<feature type="compositionally biased region" description="Polar residues" evidence="1">
    <location>
        <begin position="580"/>
        <end position="607"/>
    </location>
</feature>
<dbReference type="OrthoDB" id="754229at2759"/>
<comment type="caution">
    <text evidence="2">The sequence shown here is derived from an EMBL/GenBank/DDBJ whole genome shotgun (WGS) entry which is preliminary data.</text>
</comment>
<gene>
    <name evidence="2" type="ORF">IFM89_018241</name>
</gene>
<feature type="region of interest" description="Disordered" evidence="1">
    <location>
        <begin position="102"/>
        <end position="144"/>
    </location>
</feature>
<feature type="compositionally biased region" description="Polar residues" evidence="1">
    <location>
        <begin position="628"/>
        <end position="661"/>
    </location>
</feature>
<protein>
    <recommendedName>
        <fullName evidence="4">Protein EMBRYONIC FLOWER 1</fullName>
    </recommendedName>
</protein>
<feature type="compositionally biased region" description="Low complexity" evidence="1">
    <location>
        <begin position="1077"/>
        <end position="1090"/>
    </location>
</feature>
<feature type="region of interest" description="Disordered" evidence="1">
    <location>
        <begin position="217"/>
        <end position="249"/>
    </location>
</feature>
<dbReference type="GO" id="GO:0045892">
    <property type="term" value="P:negative regulation of DNA-templated transcription"/>
    <property type="evidence" value="ECO:0007669"/>
    <property type="project" value="InterPro"/>
</dbReference>
<dbReference type="Proteomes" id="UP000631114">
    <property type="component" value="Unassembled WGS sequence"/>
</dbReference>
<feature type="region of interest" description="Disordered" evidence="1">
    <location>
        <begin position="459"/>
        <end position="480"/>
    </location>
</feature>
<accession>A0A835M8A8</accession>
<feature type="region of interest" description="Disordered" evidence="1">
    <location>
        <begin position="628"/>
        <end position="672"/>
    </location>
</feature>
<feature type="region of interest" description="Disordered" evidence="1">
    <location>
        <begin position="285"/>
        <end position="307"/>
    </location>
</feature>
<dbReference type="PANTHER" id="PTHR35504:SF1">
    <property type="entry name" value="PROTEIN EMBRYONIC FLOWER 1"/>
    <property type="match status" value="1"/>
</dbReference>
<dbReference type="EMBL" id="JADFTS010000003">
    <property type="protein sequence ID" value="KAF9614366.1"/>
    <property type="molecule type" value="Genomic_DNA"/>
</dbReference>
<evidence type="ECO:0000313" key="3">
    <source>
        <dbReference type="Proteomes" id="UP000631114"/>
    </source>
</evidence>
<evidence type="ECO:0000256" key="1">
    <source>
        <dbReference type="SAM" id="MobiDB-lite"/>
    </source>
</evidence>
<feature type="compositionally biased region" description="Polar residues" evidence="1">
    <location>
        <begin position="459"/>
        <end position="474"/>
    </location>
</feature>
<dbReference type="PANTHER" id="PTHR35504">
    <property type="entry name" value="PROTEIN EMBRYONIC FLOWER 1"/>
    <property type="match status" value="1"/>
</dbReference>
<reference evidence="2 3" key="1">
    <citation type="submission" date="2020-10" db="EMBL/GenBank/DDBJ databases">
        <title>The Coptis chinensis genome and diversification of protoberbering-type alkaloids.</title>
        <authorList>
            <person name="Wang B."/>
            <person name="Shu S."/>
            <person name="Song C."/>
            <person name="Liu Y."/>
        </authorList>
    </citation>
    <scope>NUCLEOTIDE SEQUENCE [LARGE SCALE GENOMIC DNA]</scope>
    <source>
        <strain evidence="2">HL-2020</strain>
        <tissue evidence="2">Leaf</tissue>
    </source>
</reference>
<name>A0A835M8A8_9MAGN</name>